<feature type="domain" description="Tetrapyrrole methylase" evidence="1">
    <location>
        <begin position="1"/>
        <end position="198"/>
    </location>
</feature>
<dbReference type="NCBIfam" id="TIGR00096">
    <property type="entry name" value="16S rRNA (cytidine(1402)-2'-O)-methyltransferase"/>
    <property type="match status" value="1"/>
</dbReference>
<dbReference type="PANTHER" id="PTHR46111">
    <property type="entry name" value="RIBOSOMAL RNA SMALL SUBUNIT METHYLTRANSFERASE I"/>
    <property type="match status" value="1"/>
</dbReference>
<evidence type="ECO:0000259" key="1">
    <source>
        <dbReference type="Pfam" id="PF00590"/>
    </source>
</evidence>
<proteinExistence type="inferred from homology"/>
<dbReference type="Proteomes" id="UP001196980">
    <property type="component" value="Unassembled WGS sequence"/>
</dbReference>
<accession>A0ABS6S2K8</accession>
<gene>
    <name evidence="2" type="primary">rsmI</name>
    <name evidence="2" type="ORF">HWQ67_15930</name>
</gene>
<sequence>YIVSTPIGNLQDITLRALNTLKEVDVIAAEDTRHSSKLLNHYGITTPMISYWGEKEKVKSKEVLKRLNEGLSVALISDAGTPGVSDPGEVLIREALTQGIEIVPIPGATSLITALSVSGLSTKRYFFAGFLSSRQTQRIKELTELKGLVFTVVFYESPHRIIDFLYDLLEVFGNRRIALCHEMTKMHEEVIRGSVQEVIDKMERGKIAGEYVVIAESAPAPEFSMEDALREVDELIKAGSRRKDAVMEVATAMGIDNKQLYKESLQRDSECSN</sequence>
<dbReference type="HAMAP" id="MF_01877">
    <property type="entry name" value="16SrRNA_methyltr_I"/>
    <property type="match status" value="1"/>
</dbReference>
<evidence type="ECO:0000313" key="2">
    <source>
        <dbReference type="EMBL" id="MBV6343070.1"/>
    </source>
</evidence>
<keyword evidence="2" id="KW-0808">Transferase</keyword>
<reference evidence="2 3" key="1">
    <citation type="journal article" date="2020" name="J Geophys Res Biogeosci">
        <title>Magnetotaxis as an Adaptation to Enable Bacterial Shuttling of Microbial Sulfur and Sulfur Cycling Across Aquatic Oxic#Anoxic Interfaces.</title>
        <authorList>
            <person name="Li J."/>
            <person name="Liu P."/>
            <person name="Wang J."/>
            <person name="Roberts A.P."/>
            <person name="Pan Y."/>
        </authorList>
    </citation>
    <scope>NUCLEOTIDE SEQUENCE [LARGE SCALE GENOMIC DNA]</scope>
    <source>
        <strain evidence="2 3">MYR-1_YQ</strain>
    </source>
</reference>
<keyword evidence="3" id="KW-1185">Reference proteome</keyword>
<dbReference type="RefSeq" id="WP_218253675.1">
    <property type="nucleotide sequence ID" value="NZ_JABXWD010000434.1"/>
</dbReference>
<comment type="caution">
    <text evidence="2">The sequence shown here is derived from an EMBL/GenBank/DDBJ whole genome shotgun (WGS) entry which is preliminary data.</text>
</comment>
<dbReference type="InterPro" id="IPR018063">
    <property type="entry name" value="SAM_MeTrfase_RsmI_CS"/>
</dbReference>
<dbReference type="InterPro" id="IPR000878">
    <property type="entry name" value="4pyrrol_Mease"/>
</dbReference>
<dbReference type="GO" id="GO:0032259">
    <property type="term" value="P:methylation"/>
    <property type="evidence" value="ECO:0007669"/>
    <property type="project" value="UniProtKB-KW"/>
</dbReference>
<keyword evidence="2" id="KW-0489">Methyltransferase</keyword>
<feature type="non-terminal residue" evidence="2">
    <location>
        <position position="1"/>
    </location>
</feature>
<dbReference type="InterPro" id="IPR008189">
    <property type="entry name" value="rRNA_ssu_MeTfrase_I"/>
</dbReference>
<protein>
    <submittedName>
        <fullName evidence="2">16S rRNA (Cytidine(1402)-2'-O)-methyltransferase</fullName>
        <ecNumber evidence="2">2.1.1.198</ecNumber>
    </submittedName>
</protein>
<dbReference type="GO" id="GO:0008168">
    <property type="term" value="F:methyltransferase activity"/>
    <property type="evidence" value="ECO:0007669"/>
    <property type="project" value="UniProtKB-KW"/>
</dbReference>
<dbReference type="PROSITE" id="PS01296">
    <property type="entry name" value="RSMI"/>
    <property type="match status" value="1"/>
</dbReference>
<name>A0ABS6S2K8_9BACT</name>
<evidence type="ECO:0000313" key="3">
    <source>
        <dbReference type="Proteomes" id="UP001196980"/>
    </source>
</evidence>
<dbReference type="Pfam" id="PF00590">
    <property type="entry name" value="TP_methylase"/>
    <property type="match status" value="1"/>
</dbReference>
<organism evidence="2 3">
    <name type="scientific">Candidatus Magnetobacterium casense</name>
    <dbReference type="NCBI Taxonomy" id="1455061"/>
    <lineage>
        <taxon>Bacteria</taxon>
        <taxon>Pseudomonadati</taxon>
        <taxon>Nitrospirota</taxon>
        <taxon>Thermodesulfovibrionia</taxon>
        <taxon>Thermodesulfovibrionales</taxon>
        <taxon>Candidatus Magnetobacteriaceae</taxon>
        <taxon>Candidatus Magnetobacterium</taxon>
    </lineage>
</organism>
<dbReference type="EC" id="2.1.1.198" evidence="2"/>
<dbReference type="PANTHER" id="PTHR46111:SF1">
    <property type="entry name" value="RIBOSOMAL RNA SMALL SUBUNIT METHYLTRANSFERASE I"/>
    <property type="match status" value="1"/>
</dbReference>
<dbReference type="EMBL" id="JABXWD010000434">
    <property type="protein sequence ID" value="MBV6343070.1"/>
    <property type="molecule type" value="Genomic_DNA"/>
</dbReference>
<dbReference type="CDD" id="cd11648">
    <property type="entry name" value="RsmI"/>
    <property type="match status" value="1"/>
</dbReference>
<dbReference type="PIRSF" id="PIRSF005917">
    <property type="entry name" value="MTase_YraL"/>
    <property type="match status" value="1"/>
</dbReference>